<evidence type="ECO:0000313" key="2">
    <source>
        <dbReference type="EMBL" id="MDM7646820.1"/>
    </source>
</evidence>
<feature type="transmembrane region" description="Helical" evidence="1">
    <location>
        <begin position="7"/>
        <end position="25"/>
    </location>
</feature>
<protein>
    <recommendedName>
        <fullName evidence="4">DUF4352 domain-containing protein</fullName>
    </recommendedName>
</protein>
<dbReference type="EMBL" id="JAUCAQ010000014">
    <property type="protein sequence ID" value="MDM7646820.1"/>
    <property type="molecule type" value="Genomic_DNA"/>
</dbReference>
<dbReference type="RefSeq" id="WP_289456673.1">
    <property type="nucleotide sequence ID" value="NZ_JAUCAQ010000014.1"/>
</dbReference>
<evidence type="ECO:0000313" key="3">
    <source>
        <dbReference type="Proteomes" id="UP001242903"/>
    </source>
</evidence>
<evidence type="ECO:0000256" key="1">
    <source>
        <dbReference type="SAM" id="Phobius"/>
    </source>
</evidence>
<keyword evidence="1" id="KW-1133">Transmembrane helix</keyword>
<gene>
    <name evidence="2" type="ORF">QUE93_07305</name>
</gene>
<reference evidence="2 3" key="1">
    <citation type="submission" date="2023-06" db="EMBL/GenBank/DDBJ databases">
        <title>Draft Genome Sequences of lactic acid bacteria strains isolated from fermented milk products.</title>
        <authorList>
            <person name="Elcheninov A.G."/>
            <person name="Klyukina A."/>
            <person name="Zayulina K.S."/>
            <person name="Gavirova L.A."/>
            <person name="Shcherbakova P.A."/>
            <person name="Shestakov A.I."/>
            <person name="Kublanov I.V."/>
            <person name="Kochetkova T.V."/>
        </authorList>
    </citation>
    <scope>NUCLEOTIDE SEQUENCE [LARGE SCALE GENOMIC DNA]</scope>
    <source>
        <strain evidence="2 3">TOM.81</strain>
    </source>
</reference>
<organism evidence="2 3">
    <name type="scientific">Leuconostoc falkenbergense</name>
    <dbReference type="NCBI Taxonomy" id="2766470"/>
    <lineage>
        <taxon>Bacteria</taxon>
        <taxon>Bacillati</taxon>
        <taxon>Bacillota</taxon>
        <taxon>Bacilli</taxon>
        <taxon>Lactobacillales</taxon>
        <taxon>Lactobacillaceae</taxon>
        <taxon>Leuconostoc</taxon>
    </lineage>
</organism>
<evidence type="ECO:0008006" key="4">
    <source>
        <dbReference type="Google" id="ProtNLM"/>
    </source>
</evidence>
<keyword evidence="1" id="KW-0472">Membrane</keyword>
<keyword evidence="1" id="KW-0812">Transmembrane</keyword>
<comment type="caution">
    <text evidence="2">The sequence shown here is derived from an EMBL/GenBank/DDBJ whole genome shotgun (WGS) entry which is preliminary data.</text>
</comment>
<dbReference type="Proteomes" id="UP001242903">
    <property type="component" value="Unassembled WGS sequence"/>
</dbReference>
<accession>A0ABT7RZT6</accession>
<sequence length="206" mass="22975">MKKTNKQVLIILGFVAVAIVFFFIGRYTANTTTNSATAQSNKKIHSQKDVKKINKSSDNDDFKITLDSVTTEKAQIGDGHRFMSTDSFNVKTLLSKKYYITTVETTIENKTNEDINTSSTDGQYAIIDGDGNARTAEGQTLLSYTDMEPSYPETFPKKSKTKIQFIILSNKNNFNSKDIKIQIPTFYKGNTTDSGSYVGGTFSFEN</sequence>
<keyword evidence="3" id="KW-1185">Reference proteome</keyword>
<proteinExistence type="predicted"/>
<name>A0ABT7RZT6_9LACO</name>